<dbReference type="PROSITE" id="PS50157">
    <property type="entry name" value="ZINC_FINGER_C2H2_2"/>
    <property type="match status" value="5"/>
</dbReference>
<dbReference type="Pfam" id="PF00096">
    <property type="entry name" value="zf-C2H2"/>
    <property type="match status" value="2"/>
</dbReference>
<feature type="binding site" evidence="6">
    <location>
        <position position="5"/>
    </location>
    <ligand>
        <name>Zn(2+)</name>
        <dbReference type="ChEBI" id="CHEBI:29105"/>
    </ligand>
</feature>
<dbReference type="AlphaFoldDB" id="A0A6P4HWR7"/>
<dbReference type="GO" id="GO:0000977">
    <property type="term" value="F:RNA polymerase II transcription regulatory region sequence-specific DNA binding"/>
    <property type="evidence" value="ECO:0007669"/>
    <property type="project" value="TreeGrafter"/>
</dbReference>
<dbReference type="Pfam" id="PF13894">
    <property type="entry name" value="zf-C2H2_4"/>
    <property type="match status" value="1"/>
</dbReference>
<dbReference type="InterPro" id="IPR013087">
    <property type="entry name" value="Znf_C2H2_type"/>
</dbReference>
<dbReference type="PROSITE" id="PS51915">
    <property type="entry name" value="ZAD"/>
    <property type="match status" value="1"/>
</dbReference>
<keyword evidence="9" id="KW-1185">Reference proteome</keyword>
<keyword evidence="3 5" id="KW-0863">Zinc-finger</keyword>
<evidence type="ECO:0000259" key="7">
    <source>
        <dbReference type="PROSITE" id="PS50157"/>
    </source>
</evidence>
<evidence type="ECO:0000256" key="3">
    <source>
        <dbReference type="ARBA" id="ARBA00022771"/>
    </source>
</evidence>
<dbReference type="InterPro" id="IPR012934">
    <property type="entry name" value="Znf_AD"/>
</dbReference>
<evidence type="ECO:0000259" key="8">
    <source>
        <dbReference type="PROSITE" id="PS51915"/>
    </source>
</evidence>
<keyword evidence="2" id="KW-0677">Repeat</keyword>
<feature type="domain" description="ZAD" evidence="8">
    <location>
        <begin position="3"/>
        <end position="85"/>
    </location>
</feature>
<dbReference type="RefSeq" id="XP_017020170.1">
    <property type="nucleotide sequence ID" value="XM_017164681.3"/>
</dbReference>
<dbReference type="FunFam" id="3.30.160.60:FF:000100">
    <property type="entry name" value="Zinc finger 45-like"/>
    <property type="match status" value="1"/>
</dbReference>
<dbReference type="GO" id="GO:0000981">
    <property type="term" value="F:DNA-binding transcription factor activity, RNA polymerase II-specific"/>
    <property type="evidence" value="ECO:0007669"/>
    <property type="project" value="TreeGrafter"/>
</dbReference>
<feature type="domain" description="C2H2-type" evidence="7">
    <location>
        <begin position="349"/>
        <end position="377"/>
    </location>
</feature>
<dbReference type="Proteomes" id="UP001652661">
    <property type="component" value="Chromosome 3R"/>
</dbReference>
<dbReference type="FunFam" id="3.30.160.60:FF:001496">
    <property type="entry name" value="zinc finger protein 581"/>
    <property type="match status" value="1"/>
</dbReference>
<dbReference type="SMART" id="SM00355">
    <property type="entry name" value="ZnF_C2H2"/>
    <property type="match status" value="5"/>
</dbReference>
<dbReference type="InterPro" id="IPR036236">
    <property type="entry name" value="Znf_C2H2_sf"/>
</dbReference>
<reference evidence="10" key="1">
    <citation type="submission" date="2025-08" db="UniProtKB">
        <authorList>
            <consortium name="RefSeq"/>
        </authorList>
    </citation>
    <scope>IDENTIFICATION</scope>
    <source>
        <strain evidence="10">14028-0561.14</strain>
        <tissue evidence="10">Whole fly</tissue>
    </source>
</reference>
<feature type="domain" description="C2H2-type" evidence="7">
    <location>
        <begin position="293"/>
        <end position="320"/>
    </location>
</feature>
<dbReference type="PANTHER" id="PTHR24409">
    <property type="entry name" value="ZINC FINGER PROTEIN 142"/>
    <property type="match status" value="1"/>
</dbReference>
<dbReference type="SMART" id="SM00868">
    <property type="entry name" value="zf-AD"/>
    <property type="match status" value="1"/>
</dbReference>
<dbReference type="PANTHER" id="PTHR24409:SF295">
    <property type="entry name" value="AZ2-RELATED"/>
    <property type="match status" value="1"/>
</dbReference>
<dbReference type="GO" id="GO:0005634">
    <property type="term" value="C:nucleus"/>
    <property type="evidence" value="ECO:0007669"/>
    <property type="project" value="InterPro"/>
</dbReference>
<evidence type="ECO:0000256" key="6">
    <source>
        <dbReference type="PROSITE-ProRule" id="PRU01263"/>
    </source>
</evidence>
<keyword evidence="4 6" id="KW-0862">Zinc</keyword>
<proteinExistence type="predicted"/>
<dbReference type="OrthoDB" id="8895262at2759"/>
<sequence length="378" mass="43892">MENLCRICGTHSLTLVGIFDQRQRRQFKGEVEPNLADMVTKCAEVHIDPGDQLPQKICRNCIQDAQIAYRFKRRCEQSYQKFYLAIANQPEIKKELEVPGDNFTNQEQYDKAVELKMRVEISPERKCAKVELPKQVARQTRLTKKTQEPRTESIKGIQHQENLLEYNKVHKNTSVCQTCGEPFLLKTDLDKHSCFNSSDPSVECLVCLKVFSTARGLDIHKCQPMKKRPFECPHCPQTFTHNHYLKVHLLIHPADESGQLAIGPHKCTMCRAGFDNKASLNVHINAHLDERPHRCPICTSNFRSKQALKVHIRTHTGEKPYQCPHCPKTFSDNNNLAKHRRRHSDERPYKCLVCLQDFREKHHLKRHVLGKHREQPSQ</sequence>
<dbReference type="SUPFAM" id="SSF57716">
    <property type="entry name" value="Glucocorticoid receptor-like (DNA-binding domain)"/>
    <property type="match status" value="1"/>
</dbReference>
<gene>
    <name evidence="10" type="primary">LOC108073175</name>
</gene>
<dbReference type="PROSITE" id="PS00028">
    <property type="entry name" value="ZINC_FINGER_C2H2_1"/>
    <property type="match status" value="5"/>
</dbReference>
<evidence type="ECO:0000256" key="4">
    <source>
        <dbReference type="ARBA" id="ARBA00022833"/>
    </source>
</evidence>
<evidence type="ECO:0000256" key="5">
    <source>
        <dbReference type="PROSITE-ProRule" id="PRU00042"/>
    </source>
</evidence>
<feature type="domain" description="C2H2-type" evidence="7">
    <location>
        <begin position="321"/>
        <end position="348"/>
    </location>
</feature>
<dbReference type="SUPFAM" id="SSF57667">
    <property type="entry name" value="beta-beta-alpha zinc fingers"/>
    <property type="match status" value="3"/>
</dbReference>
<feature type="binding site" evidence="6">
    <location>
        <position position="8"/>
    </location>
    <ligand>
        <name>Zn(2+)</name>
        <dbReference type="ChEBI" id="CHEBI:29105"/>
    </ligand>
</feature>
<feature type="domain" description="C2H2-type" evidence="7">
    <location>
        <begin position="230"/>
        <end position="257"/>
    </location>
</feature>
<evidence type="ECO:0000256" key="2">
    <source>
        <dbReference type="ARBA" id="ARBA00022737"/>
    </source>
</evidence>
<protein>
    <submittedName>
        <fullName evidence="10">Zinc finger protein Paris</fullName>
    </submittedName>
</protein>
<accession>A0A6P4HWR7</accession>
<dbReference type="Pfam" id="PF07776">
    <property type="entry name" value="zf-AD"/>
    <property type="match status" value="1"/>
</dbReference>
<dbReference type="GeneID" id="108073175"/>
<evidence type="ECO:0000313" key="9">
    <source>
        <dbReference type="Proteomes" id="UP001652661"/>
    </source>
</evidence>
<keyword evidence="1 6" id="KW-0479">Metal-binding</keyword>
<name>A0A6P4HWR7_DROKI</name>
<organism evidence="9 10">
    <name type="scientific">Drosophila kikkawai</name>
    <name type="common">Fruit fly</name>
    <dbReference type="NCBI Taxonomy" id="30033"/>
    <lineage>
        <taxon>Eukaryota</taxon>
        <taxon>Metazoa</taxon>
        <taxon>Ecdysozoa</taxon>
        <taxon>Arthropoda</taxon>
        <taxon>Hexapoda</taxon>
        <taxon>Insecta</taxon>
        <taxon>Pterygota</taxon>
        <taxon>Neoptera</taxon>
        <taxon>Endopterygota</taxon>
        <taxon>Diptera</taxon>
        <taxon>Brachycera</taxon>
        <taxon>Muscomorpha</taxon>
        <taxon>Ephydroidea</taxon>
        <taxon>Drosophilidae</taxon>
        <taxon>Drosophila</taxon>
        <taxon>Sophophora</taxon>
    </lineage>
</organism>
<feature type="binding site" evidence="6">
    <location>
        <position position="58"/>
    </location>
    <ligand>
        <name>Zn(2+)</name>
        <dbReference type="ChEBI" id="CHEBI:29105"/>
    </ligand>
</feature>
<dbReference type="GO" id="GO:0008270">
    <property type="term" value="F:zinc ion binding"/>
    <property type="evidence" value="ECO:0007669"/>
    <property type="project" value="UniProtKB-UniRule"/>
</dbReference>
<feature type="domain" description="C2H2-type" evidence="7">
    <location>
        <begin position="265"/>
        <end position="292"/>
    </location>
</feature>
<evidence type="ECO:0000256" key="1">
    <source>
        <dbReference type="ARBA" id="ARBA00022723"/>
    </source>
</evidence>
<dbReference type="FunFam" id="3.30.160.60:FF:002343">
    <property type="entry name" value="Zinc finger protein 33A"/>
    <property type="match status" value="1"/>
</dbReference>
<dbReference type="OMA" id="HHLKRHF"/>
<feature type="binding site" evidence="6">
    <location>
        <position position="61"/>
    </location>
    <ligand>
        <name>Zn(2+)</name>
        <dbReference type="ChEBI" id="CHEBI:29105"/>
    </ligand>
</feature>
<evidence type="ECO:0000313" key="10">
    <source>
        <dbReference type="RefSeq" id="XP_017020170.1"/>
    </source>
</evidence>
<dbReference type="Gene3D" id="3.40.1800.20">
    <property type="match status" value="1"/>
</dbReference>
<dbReference type="Gene3D" id="3.30.160.60">
    <property type="entry name" value="Classic Zinc Finger"/>
    <property type="match status" value="4"/>
</dbReference>